<dbReference type="InterPro" id="IPR013818">
    <property type="entry name" value="Lipase"/>
</dbReference>
<dbReference type="AlphaFoldDB" id="A0AAN7QDU7"/>
<dbReference type="Proteomes" id="UP001353858">
    <property type="component" value="Unassembled WGS sequence"/>
</dbReference>
<dbReference type="InterPro" id="IPR000734">
    <property type="entry name" value="TAG_lipase"/>
</dbReference>
<evidence type="ECO:0000313" key="9">
    <source>
        <dbReference type="EMBL" id="KAK4874998.1"/>
    </source>
</evidence>
<keyword evidence="7" id="KW-0732">Signal</keyword>
<dbReference type="GO" id="GO:0052689">
    <property type="term" value="F:carboxylic ester hydrolase activity"/>
    <property type="evidence" value="ECO:0007669"/>
    <property type="project" value="InterPro"/>
</dbReference>
<dbReference type="Pfam" id="PF00151">
    <property type="entry name" value="Lipase"/>
    <property type="match status" value="1"/>
</dbReference>
<dbReference type="GO" id="GO:0016298">
    <property type="term" value="F:lipase activity"/>
    <property type="evidence" value="ECO:0007669"/>
    <property type="project" value="InterPro"/>
</dbReference>
<feature type="active site" description="Charge relay system" evidence="4">
    <location>
        <position position="224"/>
    </location>
</feature>
<sequence>MTVMLFCKLVFLLFIVDSYEQIHRGRLEKLSIPLKWRRRLLEKPRATQICYDVVGCFDSPHMLTPLKKVPESPSSIGTKFYLFRRDVQFSDPQILKYEDSGQSVNSSKIDPNRSVKVIIHGYMGSWLEDGPLNTAQTYLKICDCNVIIVDWETGAKGPQYANAAANTEVVGRQLGILLLHMIKNGLQPDLLHLIGFSLGAHVAGCASEVLKKNEHLVGRITALDAASPLFRHNNFKDKSKKLDKDDAVFVDAIHTDASPFFTDGFGLLEPIGHVDFFPNGGFEQPGCVDRRASVVMTHLERTITKDTACSHLRSWELFLESLQTKLGKIRNCEFTAFKCKSGLESFQNGLCFPDIQGSAKSLLNSSYRTDLGKMGEDAKGDGIMYLVTKNKYPFCGLQLQVGIEMSKKDDVPNGEVRFKMQQENVTASTNIRLSSSRDAFSLLVVDNGFDTNGDITADIAFFKQEDSKENLDQMVIDKVIVKDIKGGRWSYCTKDTTLPHGKSTTILLNPKTC</sequence>
<proteinExistence type="inferred from homology"/>
<comment type="caution">
    <text evidence="9">The sequence shown here is derived from an EMBL/GenBank/DDBJ whole genome shotgun (WGS) entry which is preliminary data.</text>
</comment>
<dbReference type="CDD" id="cd00707">
    <property type="entry name" value="Pancreat_lipase_like"/>
    <property type="match status" value="1"/>
</dbReference>
<dbReference type="PRINTS" id="PR00821">
    <property type="entry name" value="TAGLIPASE"/>
</dbReference>
<dbReference type="PANTHER" id="PTHR11610:SF186">
    <property type="entry name" value="FI22312P1"/>
    <property type="match status" value="1"/>
</dbReference>
<evidence type="ECO:0000259" key="8">
    <source>
        <dbReference type="Pfam" id="PF00151"/>
    </source>
</evidence>
<dbReference type="GO" id="GO:0005615">
    <property type="term" value="C:extracellular space"/>
    <property type="evidence" value="ECO:0007669"/>
    <property type="project" value="TreeGrafter"/>
</dbReference>
<keyword evidence="10" id="KW-1185">Reference proteome</keyword>
<gene>
    <name evidence="9" type="ORF">RN001_011420</name>
</gene>
<protein>
    <recommendedName>
        <fullName evidence="8">Lipase domain-containing protein</fullName>
    </recommendedName>
</protein>
<dbReference type="Gene3D" id="3.40.50.1820">
    <property type="entry name" value="alpha/beta hydrolase"/>
    <property type="match status" value="1"/>
</dbReference>
<evidence type="ECO:0000256" key="4">
    <source>
        <dbReference type="PIRSR" id="PIRSR000865-1"/>
    </source>
</evidence>
<accession>A0AAN7QDU7</accession>
<evidence type="ECO:0000256" key="6">
    <source>
        <dbReference type="RuleBase" id="RU004262"/>
    </source>
</evidence>
<feature type="active site" description="Nucleophile" evidence="4">
    <location>
        <position position="197"/>
    </location>
</feature>
<evidence type="ECO:0000313" key="10">
    <source>
        <dbReference type="Proteomes" id="UP001353858"/>
    </source>
</evidence>
<evidence type="ECO:0000256" key="1">
    <source>
        <dbReference type="ARBA" id="ARBA00004613"/>
    </source>
</evidence>
<evidence type="ECO:0000256" key="5">
    <source>
        <dbReference type="PIRSR" id="PIRSR000865-2"/>
    </source>
</evidence>
<dbReference type="GO" id="GO:0016042">
    <property type="term" value="P:lipid catabolic process"/>
    <property type="evidence" value="ECO:0007669"/>
    <property type="project" value="TreeGrafter"/>
</dbReference>
<dbReference type="GO" id="GO:0046872">
    <property type="term" value="F:metal ion binding"/>
    <property type="evidence" value="ECO:0007669"/>
    <property type="project" value="UniProtKB-KW"/>
</dbReference>
<feature type="binding site" evidence="5">
    <location>
        <position position="243"/>
    </location>
    <ligand>
        <name>Ca(2+)</name>
        <dbReference type="ChEBI" id="CHEBI:29108"/>
    </ligand>
</feature>
<reference evidence="10" key="1">
    <citation type="submission" date="2023-01" db="EMBL/GenBank/DDBJ databases">
        <title>Key to firefly adult light organ development and bioluminescence: homeobox transcription factors regulate luciferase expression and transportation to peroxisome.</title>
        <authorList>
            <person name="Fu X."/>
        </authorList>
    </citation>
    <scope>NUCLEOTIDE SEQUENCE [LARGE SCALE GENOMIC DNA]</scope>
</reference>
<feature type="chain" id="PRO_5042935300" description="Lipase domain-containing protein" evidence="7">
    <location>
        <begin position="19"/>
        <end position="513"/>
    </location>
</feature>
<evidence type="ECO:0000256" key="3">
    <source>
        <dbReference type="ARBA" id="ARBA00022525"/>
    </source>
</evidence>
<evidence type="ECO:0000256" key="7">
    <source>
        <dbReference type="SAM" id="SignalP"/>
    </source>
</evidence>
<dbReference type="InterPro" id="IPR033906">
    <property type="entry name" value="Lipase_N"/>
</dbReference>
<keyword evidence="5" id="KW-0106">Calcium</keyword>
<dbReference type="PIRSF" id="PIRSF000865">
    <property type="entry name" value="Lipoprotein_lipase_LIPH"/>
    <property type="match status" value="1"/>
</dbReference>
<evidence type="ECO:0000256" key="2">
    <source>
        <dbReference type="ARBA" id="ARBA00010701"/>
    </source>
</evidence>
<feature type="signal peptide" evidence="7">
    <location>
        <begin position="1"/>
        <end position="18"/>
    </location>
</feature>
<keyword evidence="5" id="KW-0479">Metal-binding</keyword>
<dbReference type="InterPro" id="IPR016272">
    <property type="entry name" value="Lipase_LIPH"/>
</dbReference>
<dbReference type="SUPFAM" id="SSF53474">
    <property type="entry name" value="alpha/beta-Hydrolases"/>
    <property type="match status" value="1"/>
</dbReference>
<feature type="binding site" evidence="5">
    <location>
        <position position="246"/>
    </location>
    <ligand>
        <name>Ca(2+)</name>
        <dbReference type="ChEBI" id="CHEBI:29108"/>
    </ligand>
</feature>
<dbReference type="InterPro" id="IPR029058">
    <property type="entry name" value="AB_hydrolase_fold"/>
</dbReference>
<organism evidence="9 10">
    <name type="scientific">Aquatica leii</name>
    <dbReference type="NCBI Taxonomy" id="1421715"/>
    <lineage>
        <taxon>Eukaryota</taxon>
        <taxon>Metazoa</taxon>
        <taxon>Ecdysozoa</taxon>
        <taxon>Arthropoda</taxon>
        <taxon>Hexapoda</taxon>
        <taxon>Insecta</taxon>
        <taxon>Pterygota</taxon>
        <taxon>Neoptera</taxon>
        <taxon>Endopterygota</taxon>
        <taxon>Coleoptera</taxon>
        <taxon>Polyphaga</taxon>
        <taxon>Elateriformia</taxon>
        <taxon>Elateroidea</taxon>
        <taxon>Lampyridae</taxon>
        <taxon>Luciolinae</taxon>
        <taxon>Aquatica</taxon>
    </lineage>
</organism>
<feature type="active site" description="Charge relay system" evidence="4">
    <location>
        <position position="311"/>
    </location>
</feature>
<comment type="subcellular location">
    <subcellularLocation>
        <location evidence="1">Secreted</location>
    </subcellularLocation>
</comment>
<feature type="domain" description="Lipase" evidence="8">
    <location>
        <begin position="48"/>
        <end position="394"/>
    </location>
</feature>
<dbReference type="EMBL" id="JARPUR010000005">
    <property type="protein sequence ID" value="KAK4874998.1"/>
    <property type="molecule type" value="Genomic_DNA"/>
</dbReference>
<dbReference type="PANTHER" id="PTHR11610">
    <property type="entry name" value="LIPASE"/>
    <property type="match status" value="1"/>
</dbReference>
<comment type="similarity">
    <text evidence="2 6">Belongs to the AB hydrolase superfamily. Lipase family.</text>
</comment>
<name>A0AAN7QDU7_9COLE</name>
<keyword evidence="3" id="KW-0964">Secreted</keyword>